<dbReference type="Proteomes" id="UP000316292">
    <property type="component" value="Unassembled WGS sequence"/>
</dbReference>
<evidence type="ECO:0000256" key="1">
    <source>
        <dbReference type="SAM" id="MobiDB-lite"/>
    </source>
</evidence>
<feature type="region of interest" description="Disordered" evidence="1">
    <location>
        <begin position="1"/>
        <end position="25"/>
    </location>
</feature>
<sequence>MRSRVTLKVAPTSSSVRGHPSSVRPNRSRITFASRLLRVSSTSFTSSLSIENAAAWAGETTLVSSMKSPRFESSSSPMGRSSEIGSCAALSTLLILSTGSWSFSATSSGVGSRPNSCTSRRDVRTTLLIASIMCTGTRIVRAWSAMARVMA</sequence>
<dbReference type="EMBL" id="VBOR01000061">
    <property type="protein sequence ID" value="TMQ49130.1"/>
    <property type="molecule type" value="Genomic_DNA"/>
</dbReference>
<dbReference type="AlphaFoldDB" id="A0A538SCL7"/>
<protein>
    <submittedName>
        <fullName evidence="2">Uncharacterized protein</fullName>
    </submittedName>
</protein>
<comment type="caution">
    <text evidence="2">The sequence shown here is derived from an EMBL/GenBank/DDBJ whole genome shotgun (WGS) entry which is preliminary data.</text>
</comment>
<organism evidence="2 3">
    <name type="scientific">Eiseniibacteriota bacterium</name>
    <dbReference type="NCBI Taxonomy" id="2212470"/>
    <lineage>
        <taxon>Bacteria</taxon>
        <taxon>Candidatus Eiseniibacteriota</taxon>
    </lineage>
</organism>
<accession>A0A538SCL7</accession>
<evidence type="ECO:0000313" key="3">
    <source>
        <dbReference type="Proteomes" id="UP000316292"/>
    </source>
</evidence>
<gene>
    <name evidence="2" type="ORF">E6K71_05855</name>
</gene>
<name>A0A538SCL7_UNCEI</name>
<reference evidence="2 3" key="1">
    <citation type="journal article" date="2019" name="Nat. Microbiol.">
        <title>Mediterranean grassland soil C-N compound turnover is dependent on rainfall and depth, and is mediated by genomically divergent microorganisms.</title>
        <authorList>
            <person name="Diamond S."/>
            <person name="Andeer P.F."/>
            <person name="Li Z."/>
            <person name="Crits-Christoph A."/>
            <person name="Burstein D."/>
            <person name="Anantharaman K."/>
            <person name="Lane K.R."/>
            <person name="Thomas B.C."/>
            <person name="Pan C."/>
            <person name="Northen T.R."/>
            <person name="Banfield J.F."/>
        </authorList>
    </citation>
    <scope>NUCLEOTIDE SEQUENCE [LARGE SCALE GENOMIC DNA]</scope>
    <source>
        <strain evidence="2">WS_1</strain>
    </source>
</reference>
<evidence type="ECO:0000313" key="2">
    <source>
        <dbReference type="EMBL" id="TMQ49130.1"/>
    </source>
</evidence>
<proteinExistence type="predicted"/>